<dbReference type="RefSeq" id="WP_052217283.1">
    <property type="nucleotide sequence ID" value="NZ_LGTE01000006.1"/>
</dbReference>
<reference evidence="11" key="1">
    <citation type="submission" date="2015-07" db="EMBL/GenBank/DDBJ databases">
        <title>Complete Genome of Thermincola ferriacetica strain Z-0001T.</title>
        <authorList>
            <person name="Lusk B."/>
            <person name="Badalamenti J.P."/>
            <person name="Parameswaran P."/>
            <person name="Bond D.R."/>
            <person name="Torres C.I."/>
        </authorList>
    </citation>
    <scope>NUCLEOTIDE SEQUENCE [LARGE SCALE GENOMIC DNA]</scope>
    <source>
        <strain evidence="11">Z-0001</strain>
    </source>
</reference>
<feature type="active site" description="Charge relay system" evidence="6">
    <location>
        <position position="793"/>
    </location>
</feature>
<keyword evidence="5 6" id="KW-0720">Serine protease</keyword>
<dbReference type="InterPro" id="IPR036852">
    <property type="entry name" value="Peptidase_S8/S53_dom_sf"/>
</dbReference>
<dbReference type="PATRIC" id="fig|281456.6.peg.1279"/>
<dbReference type="PANTHER" id="PTHR43806">
    <property type="entry name" value="PEPTIDASE S8"/>
    <property type="match status" value="1"/>
</dbReference>
<feature type="domain" description="SLH" evidence="9">
    <location>
        <begin position="93"/>
        <end position="156"/>
    </location>
</feature>
<keyword evidence="2 6" id="KW-0645">Protease</keyword>
<evidence type="ECO:0000256" key="1">
    <source>
        <dbReference type="ARBA" id="ARBA00011073"/>
    </source>
</evidence>
<feature type="active site" description="Charge relay system" evidence="6">
    <location>
        <position position="615"/>
    </location>
</feature>
<feature type="signal peptide" evidence="8">
    <location>
        <begin position="1"/>
        <end position="27"/>
    </location>
</feature>
<name>A0A0L6W3M7_9FIRM</name>
<dbReference type="InterPro" id="IPR023827">
    <property type="entry name" value="Peptidase_S8_Asp-AS"/>
</dbReference>
<comment type="similarity">
    <text evidence="1 6 7">Belongs to the peptidase S8 family.</text>
</comment>
<dbReference type="PROSITE" id="PS00138">
    <property type="entry name" value="SUBTILASE_SER"/>
    <property type="match status" value="1"/>
</dbReference>
<dbReference type="InterPro" id="IPR001119">
    <property type="entry name" value="SLH_dom"/>
</dbReference>
<evidence type="ECO:0000256" key="6">
    <source>
        <dbReference type="PROSITE-ProRule" id="PRU01240"/>
    </source>
</evidence>
<organism evidence="10 11">
    <name type="scientific">Thermincola ferriacetica</name>
    <dbReference type="NCBI Taxonomy" id="281456"/>
    <lineage>
        <taxon>Bacteria</taxon>
        <taxon>Bacillati</taxon>
        <taxon>Bacillota</taxon>
        <taxon>Clostridia</taxon>
        <taxon>Eubacteriales</taxon>
        <taxon>Thermincolaceae</taxon>
        <taxon>Thermincola</taxon>
    </lineage>
</organism>
<evidence type="ECO:0000313" key="11">
    <source>
        <dbReference type="Proteomes" id="UP000037175"/>
    </source>
</evidence>
<dbReference type="InterPro" id="IPR050131">
    <property type="entry name" value="Peptidase_S8_subtilisin-like"/>
</dbReference>
<dbReference type="PROSITE" id="PS51272">
    <property type="entry name" value="SLH"/>
    <property type="match status" value="3"/>
</dbReference>
<dbReference type="InterPro" id="IPR015500">
    <property type="entry name" value="Peptidase_S8_subtilisin-rel"/>
</dbReference>
<dbReference type="PANTHER" id="PTHR43806:SF11">
    <property type="entry name" value="CEREVISIN-RELATED"/>
    <property type="match status" value="1"/>
</dbReference>
<evidence type="ECO:0000256" key="5">
    <source>
        <dbReference type="ARBA" id="ARBA00022825"/>
    </source>
</evidence>
<dbReference type="AlphaFoldDB" id="A0A0L6W3M7"/>
<proteinExistence type="inferred from homology"/>
<comment type="caution">
    <text evidence="10">The sequence shown here is derived from an EMBL/GenBank/DDBJ whole genome shotgun (WGS) entry which is preliminary data.</text>
</comment>
<evidence type="ECO:0000256" key="7">
    <source>
        <dbReference type="RuleBase" id="RU003355"/>
    </source>
</evidence>
<evidence type="ECO:0000256" key="4">
    <source>
        <dbReference type="ARBA" id="ARBA00022801"/>
    </source>
</evidence>
<dbReference type="InterPro" id="IPR000209">
    <property type="entry name" value="Peptidase_S8/S53_dom"/>
</dbReference>
<feature type="domain" description="SLH" evidence="9">
    <location>
        <begin position="29"/>
        <end position="91"/>
    </location>
</feature>
<gene>
    <name evidence="10" type="ORF">Tfer_1206</name>
</gene>
<dbReference type="PRINTS" id="PR00723">
    <property type="entry name" value="SUBTILISIN"/>
</dbReference>
<evidence type="ECO:0000256" key="3">
    <source>
        <dbReference type="ARBA" id="ARBA00022737"/>
    </source>
</evidence>
<feature type="active site" description="Charge relay system" evidence="6">
    <location>
        <position position="445"/>
    </location>
</feature>
<dbReference type="InterPro" id="IPR022398">
    <property type="entry name" value="Peptidase_S8_His-AS"/>
</dbReference>
<dbReference type="GO" id="GO:0006508">
    <property type="term" value="P:proteolysis"/>
    <property type="evidence" value="ECO:0007669"/>
    <property type="project" value="UniProtKB-KW"/>
</dbReference>
<evidence type="ECO:0000256" key="8">
    <source>
        <dbReference type="SAM" id="SignalP"/>
    </source>
</evidence>
<dbReference type="Pfam" id="PF00082">
    <property type="entry name" value="Peptidase_S8"/>
    <property type="match status" value="1"/>
</dbReference>
<dbReference type="PROSITE" id="PS00137">
    <property type="entry name" value="SUBTILASE_HIS"/>
    <property type="match status" value="1"/>
</dbReference>
<feature type="chain" id="PRO_5005568958" evidence="8">
    <location>
        <begin position="28"/>
        <end position="1182"/>
    </location>
</feature>
<dbReference type="Proteomes" id="UP000037175">
    <property type="component" value="Unassembled WGS sequence"/>
</dbReference>
<dbReference type="Pfam" id="PF00395">
    <property type="entry name" value="SLH"/>
    <property type="match status" value="3"/>
</dbReference>
<evidence type="ECO:0000256" key="2">
    <source>
        <dbReference type="ARBA" id="ARBA00022670"/>
    </source>
</evidence>
<feature type="domain" description="SLH" evidence="9">
    <location>
        <begin position="157"/>
        <end position="220"/>
    </location>
</feature>
<evidence type="ECO:0000313" key="10">
    <source>
        <dbReference type="EMBL" id="KNZ70066.1"/>
    </source>
</evidence>
<keyword evidence="3" id="KW-0677">Repeat</keyword>
<keyword evidence="11" id="KW-1185">Reference proteome</keyword>
<keyword evidence="8" id="KW-0732">Signal</keyword>
<dbReference type="GO" id="GO:0004252">
    <property type="term" value="F:serine-type endopeptidase activity"/>
    <property type="evidence" value="ECO:0007669"/>
    <property type="project" value="UniProtKB-UniRule"/>
</dbReference>
<keyword evidence="4 6" id="KW-0378">Hydrolase</keyword>
<dbReference type="SUPFAM" id="SSF52743">
    <property type="entry name" value="Subtilisin-like"/>
    <property type="match status" value="1"/>
</dbReference>
<sequence precursor="true">MKQKTVKFKILAGMLICFLCTGFFAPAVVLAGGFSDTGGHWAEKEILKAAAAKIINGYNGAFWPRQSVTRAQFAVMIVNALGLDTEAAALQGVPTGFTDLKSSHYAAGHVLVARERGLISGYPDGTFKPDKQIRRDEITSILIRALQTEPNSDSALLNKFTDADMIPDWAKSFIATAVKLQFLSGFPDGTFRPDRPASRGETAVLINKLLAELDRGYTFVGEIEDISLQNRELALNINGQREKFTYANNTDFYSDTKRILPQYLKPGDKVAVIIDEYGQLNYVEKLTQEISGQEEQQTPANGEAAQKAGLTLETSNQLTNNGKDSVSKDSDQEILITTAAGQAGRVRTAIERMGGKVNLFYPRLDYLTATVPPSQLDIIAHMQGVERINLDREQRVAPLEAAETDAGMLMDPRKSLQVTKSSISADLFTNETGADGKGQIVAVIDTGVDPGHPDLQKTTDGKRKIITWKDFTGEGVLDTKAIAPKNNGAVNLADGNYRIGSIVSKSEHFHYGYIRESDFSTANGNGMDINFNGNTNDVFAVLVTDAKVSGKYDTVYVDTDLDKDFADETALNLFEGSGVFANFKSLDGKNIFNFNLLEIDPNGNRIHLGFDGNDHGTHVAGIIAANGYAQGVAPGAQIMALKVLDSAGYGSWSSVSEAMIYAASHGAKVVNLSLGFKPDDYVGGSVPAKLINTLTEEYGVVFVVAAGNDGPGLSSVTTPADSDSAISVGAYTAPEMWETDYGWKVPAENLWFFSSVGPRRDGAMAPRVVAPGSVVSTVPMRKGEQYFISEGTSMAAPHVAGGIALLQEAATHEKINVTPYIIKRAIELGARKIPDYSYAEQGYGLVNIAQTWIEMQFIKENANFSSSIYNSQCGMGYGLLEQRLEPGKVSWYVKNNSSGIKELSIYTLSPWVKPDTDRILVPPGKTREIPLQFDLPAKEGLYSTLVRANDQTSYGIDTDLLVNIVKPYSLNETDNYSRSLEETLKPAQYKRYFFEVPPGRAQLDVLLSVNKLNTDLYAGKVRMYLYDPEGNKKAETGFAGGDAAGKPGVSAQVLSPRAGTWEVVVYSSASLSALGLDRSQFSLSVAASGENGSDLPVSERTVIVSVIPRDLPVDRVSFVTVQIRNRADKRPFRGAVEVNGKLYYTGKGYITIPLKPGDERRLVVKTVTDISKARPVEYEFRF</sequence>
<dbReference type="InterPro" id="IPR023828">
    <property type="entry name" value="Peptidase_S8_Ser-AS"/>
</dbReference>
<evidence type="ECO:0000259" key="9">
    <source>
        <dbReference type="PROSITE" id="PS51272"/>
    </source>
</evidence>
<dbReference type="PROSITE" id="PS00136">
    <property type="entry name" value="SUBTILASE_ASP"/>
    <property type="match status" value="1"/>
</dbReference>
<dbReference type="Gene3D" id="3.40.50.200">
    <property type="entry name" value="Peptidase S8/S53 domain"/>
    <property type="match status" value="2"/>
</dbReference>
<dbReference type="EMBL" id="LGTE01000006">
    <property type="protein sequence ID" value="KNZ70066.1"/>
    <property type="molecule type" value="Genomic_DNA"/>
</dbReference>
<dbReference type="PROSITE" id="PS51892">
    <property type="entry name" value="SUBTILASE"/>
    <property type="match status" value="1"/>
</dbReference>
<accession>A0A0L6W3M7</accession>
<protein>
    <submittedName>
        <fullName evidence="10">Peptidase S8 and S53 subtilisin kexin sedolisin</fullName>
    </submittedName>
</protein>